<feature type="chain" id="PRO_5043898863" evidence="1">
    <location>
        <begin position="27"/>
        <end position="151"/>
    </location>
</feature>
<evidence type="ECO:0000256" key="1">
    <source>
        <dbReference type="SAM" id="SignalP"/>
    </source>
</evidence>
<dbReference type="AlphaFoldDB" id="A0AAV4UPU5"/>
<gene>
    <name evidence="2" type="primary">AVEN_157534_1</name>
    <name evidence="2" type="ORF">CDAR_62261</name>
</gene>
<name>A0AAV4UPU5_9ARAC</name>
<keyword evidence="1" id="KW-0732">Signal</keyword>
<accession>A0AAV4UPU5</accession>
<sequence length="151" mass="17287">MNQRCSQKITALVAVVFLFNVLSCECVFHLKHYNNFKPSNRVERRLIGGSSPIHFISPYVAPQHPVHTFENFFFPPASLGKTPSSHIYKLPLQLFNNGKPQKVLHVLPKKRPQVLEFLPQSSSNIIKLPLKFMSNAKPIGIYLKQKSFNFL</sequence>
<comment type="caution">
    <text evidence="2">The sequence shown here is derived from an EMBL/GenBank/DDBJ whole genome shotgun (WGS) entry which is preliminary data.</text>
</comment>
<dbReference type="EMBL" id="BPLQ01011717">
    <property type="protein sequence ID" value="GIY59778.1"/>
    <property type="molecule type" value="Genomic_DNA"/>
</dbReference>
<proteinExistence type="predicted"/>
<organism evidence="2 3">
    <name type="scientific">Caerostris darwini</name>
    <dbReference type="NCBI Taxonomy" id="1538125"/>
    <lineage>
        <taxon>Eukaryota</taxon>
        <taxon>Metazoa</taxon>
        <taxon>Ecdysozoa</taxon>
        <taxon>Arthropoda</taxon>
        <taxon>Chelicerata</taxon>
        <taxon>Arachnida</taxon>
        <taxon>Araneae</taxon>
        <taxon>Araneomorphae</taxon>
        <taxon>Entelegynae</taxon>
        <taxon>Araneoidea</taxon>
        <taxon>Araneidae</taxon>
        <taxon>Caerostris</taxon>
    </lineage>
</organism>
<keyword evidence="3" id="KW-1185">Reference proteome</keyword>
<protein>
    <submittedName>
        <fullName evidence="2">Uncharacterized protein</fullName>
    </submittedName>
</protein>
<evidence type="ECO:0000313" key="3">
    <source>
        <dbReference type="Proteomes" id="UP001054837"/>
    </source>
</evidence>
<dbReference type="Proteomes" id="UP001054837">
    <property type="component" value="Unassembled WGS sequence"/>
</dbReference>
<feature type="signal peptide" evidence="1">
    <location>
        <begin position="1"/>
        <end position="26"/>
    </location>
</feature>
<evidence type="ECO:0000313" key="2">
    <source>
        <dbReference type="EMBL" id="GIY59778.1"/>
    </source>
</evidence>
<reference evidence="2 3" key="1">
    <citation type="submission" date="2021-06" db="EMBL/GenBank/DDBJ databases">
        <title>Caerostris darwini draft genome.</title>
        <authorList>
            <person name="Kono N."/>
            <person name="Arakawa K."/>
        </authorList>
    </citation>
    <scope>NUCLEOTIDE SEQUENCE [LARGE SCALE GENOMIC DNA]</scope>
</reference>